<dbReference type="Proteomes" id="UP000826540">
    <property type="component" value="Chromosome"/>
</dbReference>
<keyword evidence="1" id="KW-0472">Membrane</keyword>
<evidence type="ECO:0000313" key="3">
    <source>
        <dbReference type="Proteomes" id="UP000826540"/>
    </source>
</evidence>
<reference evidence="2 3" key="1">
    <citation type="journal article" date="2022" name="J. Am. Chem. Soc.">
        <title>Biosynthesis of Guanitoxin Enables Global Environmental Detection in Freshwater Cyanobacteria.</title>
        <authorList>
            <person name="Lima S.T."/>
            <person name="Fallon T.R."/>
            <person name="Cordoza J.L."/>
            <person name="Chekan J.R."/>
            <person name="Delbaje E."/>
            <person name="Hopiavuori A.R."/>
            <person name="Alvarenga D.O."/>
            <person name="Wood S.M."/>
            <person name="Luhavaya H."/>
            <person name="Baumgartner J.T."/>
            <person name="Dorr F.A."/>
            <person name="Etchegaray A."/>
            <person name="Pinto E."/>
            <person name="McKinnie S.M.K."/>
            <person name="Fiore M.F."/>
            <person name="Moore B.S."/>
        </authorList>
    </citation>
    <scope>NUCLEOTIDE SEQUENCE [LARGE SCALE GENOMIC DNA]</scope>
    <source>
        <strain evidence="2 3">ITEP-024</strain>
    </source>
</reference>
<evidence type="ECO:0000256" key="1">
    <source>
        <dbReference type="SAM" id="Phobius"/>
    </source>
</evidence>
<gene>
    <name evidence="2" type="ORF">K2F26_18840</name>
</gene>
<dbReference type="RefSeq" id="WP_220609017.1">
    <property type="nucleotide sequence ID" value="NZ_CP080598.1"/>
</dbReference>
<sequence>MEHLNDSLSLIWGHLDFHINFVVSDYADYFLVGKVRDADVMGQMQNAWNNFVKTGQVWAMLIGMVIGYLFKSLTSYG</sequence>
<evidence type="ECO:0000313" key="2">
    <source>
        <dbReference type="EMBL" id="QYX30896.1"/>
    </source>
</evidence>
<keyword evidence="1" id="KW-1133">Transmembrane helix</keyword>
<keyword evidence="1" id="KW-0812">Transmembrane</keyword>
<proteinExistence type="predicted"/>
<name>A0ABX8WWT2_9CYAN</name>
<keyword evidence="3" id="KW-1185">Reference proteome</keyword>
<accession>A0ABX8WWT2</accession>
<dbReference type="EMBL" id="CP080598">
    <property type="protein sequence ID" value="QYX30896.1"/>
    <property type="molecule type" value="Genomic_DNA"/>
</dbReference>
<protein>
    <submittedName>
        <fullName evidence="2">Uncharacterized protein</fullName>
    </submittedName>
</protein>
<feature type="transmembrane region" description="Helical" evidence="1">
    <location>
        <begin position="51"/>
        <end position="70"/>
    </location>
</feature>
<organism evidence="2 3">
    <name type="scientific">Sphaerospermopsis torques-reginae ITEP-024</name>
    <dbReference type="NCBI Taxonomy" id="984208"/>
    <lineage>
        <taxon>Bacteria</taxon>
        <taxon>Bacillati</taxon>
        <taxon>Cyanobacteriota</taxon>
        <taxon>Cyanophyceae</taxon>
        <taxon>Nostocales</taxon>
        <taxon>Aphanizomenonaceae</taxon>
        <taxon>Sphaerospermopsis</taxon>
        <taxon>Sphaerospermopsis torques-reginae</taxon>
    </lineage>
</organism>